<organism evidence="1">
    <name type="scientific">Mucochytrium quahogii</name>
    <dbReference type="NCBI Taxonomy" id="96639"/>
    <lineage>
        <taxon>Eukaryota</taxon>
        <taxon>Sar</taxon>
        <taxon>Stramenopiles</taxon>
        <taxon>Bigyra</taxon>
        <taxon>Labyrinthulomycetes</taxon>
        <taxon>Thraustochytrida</taxon>
        <taxon>Thraustochytriidae</taxon>
        <taxon>Mucochytrium</taxon>
    </lineage>
</organism>
<evidence type="ECO:0008006" key="2">
    <source>
        <dbReference type="Google" id="ProtNLM"/>
    </source>
</evidence>
<protein>
    <recommendedName>
        <fullName evidence="2">GST N-terminal domain-containing protein</fullName>
    </recommendedName>
</protein>
<evidence type="ECO:0000313" key="1">
    <source>
        <dbReference type="EMBL" id="CAD9677712.1"/>
    </source>
</evidence>
<dbReference type="AlphaFoldDB" id="A0A7S2RQ98"/>
<dbReference type="SUPFAM" id="SSF52833">
    <property type="entry name" value="Thioredoxin-like"/>
    <property type="match status" value="1"/>
</dbReference>
<sequence length="484" mass="56055">MQRNNQVGDDELHCLDVWWCPDEQQENLVTNRDPGAKRKRPRFDMYVLDVSYFSGKLEAYFRYKRIPFRRIEVTWAQWAKLGDNVGLMQVPLVFDRQLKLWLRDTTSIIELFEAKPQQYGISYPDRVVIPNRKAQAQFFGALLEEYADEWLWLPALYYRWGKKLDAGNLARIFQNADFLRDGSPLYLPKPIGEIAVIDRQYEEYVRQGGVVDAAGERYVEDVFENTLNCLEAHFSHMPFILGWRPTFADFGFMASMFRHFANDPTPAKYMRLKAPGVYEWVARMWNSATLDGSDNPCETGFPYTLEPILVNVCRVYLPYLIANARAVIEDLDECSVGPLRMKPLAFRAWTALNLVTQWEAIDNGEQLQILEYLNGLNLRVSFTEFLDAKKLFVRGAKLWTAGQSTPPPFCPKDGSGQLRIYSKLFGTPNHEQVFIPSTTKLLKSSTLITIISLILLRYRPASRMPILYALVTLVFWNKVQNLYK</sequence>
<reference evidence="1" key="1">
    <citation type="submission" date="2021-01" db="EMBL/GenBank/DDBJ databases">
        <authorList>
            <person name="Corre E."/>
            <person name="Pelletier E."/>
            <person name="Niang G."/>
            <person name="Scheremetjew M."/>
            <person name="Finn R."/>
            <person name="Kale V."/>
            <person name="Holt S."/>
            <person name="Cochrane G."/>
            <person name="Meng A."/>
            <person name="Brown T."/>
            <person name="Cohen L."/>
        </authorList>
    </citation>
    <scope>NUCLEOTIDE SEQUENCE</scope>
    <source>
        <strain evidence="1">NY070348D</strain>
    </source>
</reference>
<gene>
    <name evidence="1" type="ORF">QSP1433_LOCUS5897</name>
</gene>
<accession>A0A7S2RQ98</accession>
<proteinExistence type="predicted"/>
<dbReference type="InterPro" id="IPR036282">
    <property type="entry name" value="Glutathione-S-Trfase_C_sf"/>
</dbReference>
<dbReference type="EMBL" id="HBHK01009515">
    <property type="protein sequence ID" value="CAD9677712.1"/>
    <property type="molecule type" value="Transcribed_RNA"/>
</dbReference>
<dbReference type="SUPFAM" id="SSF47616">
    <property type="entry name" value="GST C-terminal domain-like"/>
    <property type="match status" value="1"/>
</dbReference>
<name>A0A7S2RQ98_9STRA</name>
<dbReference type="InterPro" id="IPR036249">
    <property type="entry name" value="Thioredoxin-like_sf"/>
</dbReference>